<organism evidence="4 5">
    <name type="scientific">Adiantum capillus-veneris</name>
    <name type="common">Maidenhair fern</name>
    <dbReference type="NCBI Taxonomy" id="13818"/>
    <lineage>
        <taxon>Eukaryota</taxon>
        <taxon>Viridiplantae</taxon>
        <taxon>Streptophyta</taxon>
        <taxon>Embryophyta</taxon>
        <taxon>Tracheophyta</taxon>
        <taxon>Polypodiopsida</taxon>
        <taxon>Polypodiidae</taxon>
        <taxon>Polypodiales</taxon>
        <taxon>Pteridineae</taxon>
        <taxon>Pteridaceae</taxon>
        <taxon>Vittarioideae</taxon>
        <taxon>Adiantum</taxon>
    </lineage>
</organism>
<feature type="compositionally biased region" description="Basic and acidic residues" evidence="2">
    <location>
        <begin position="245"/>
        <end position="258"/>
    </location>
</feature>
<name>A0A9D4UPE8_ADICA</name>
<evidence type="ECO:0000313" key="5">
    <source>
        <dbReference type="Proteomes" id="UP000886520"/>
    </source>
</evidence>
<sequence>MTGCTSGDFDRYVYRNGEASTALCVVQEVRSSALLARNGSFAVRHFHHKRHSFSRGEDFRVCRNFPGSKYFFNGAEHASHKTSSSLVCRMQNSQGSDWEREEARWLREEKRWVREEERWLREEARWAAERKDLLEQTALYREQIKALKLEIAQLDSQVMEEKSKDGTMSELIMGLTRLLQSLNMECQASSFQGQISSSSSSSTDIRTALGSMPLEIPVKTIEMVTAVSQPSILGIEAAPAAPSPSRDRSRTIKRGAEGDDVKVLQEALAKLGFYSGDDDMEYSTFSSGTERAVRSWQAALGALEDGIMTAELLKKLLSEETAIPITKESPSSSSQGKAAPSAKVAAPTSSPGVKTPDTKGKTTDVKPKTTGSPGTKSATAKAASSSLKKPSSSVVETSRPRVYLLGENRWEEPDRLFSKNGPIVATATATASSKKCFSCKGPGTMMCTECEGTGELNVEEQFLEWAEEGAKCPYCEGKEDGEACSFPVTSCLISSGTITVTYRIYSQLRMWWYSSPSKV</sequence>
<feature type="compositionally biased region" description="Basic and acidic residues" evidence="2">
    <location>
        <begin position="356"/>
        <end position="367"/>
    </location>
</feature>
<dbReference type="SUPFAM" id="SSF47090">
    <property type="entry name" value="PGBD-like"/>
    <property type="match status" value="1"/>
</dbReference>
<feature type="region of interest" description="Disordered" evidence="2">
    <location>
        <begin position="237"/>
        <end position="258"/>
    </location>
</feature>
<evidence type="ECO:0000256" key="2">
    <source>
        <dbReference type="SAM" id="MobiDB-lite"/>
    </source>
</evidence>
<dbReference type="AlphaFoldDB" id="A0A9D4UPE8"/>
<comment type="caution">
    <text evidence="4">The sequence shown here is derived from an EMBL/GenBank/DDBJ whole genome shotgun (WGS) entry which is preliminary data.</text>
</comment>
<keyword evidence="5" id="KW-1185">Reference proteome</keyword>
<evidence type="ECO:0000256" key="1">
    <source>
        <dbReference type="SAM" id="Coils"/>
    </source>
</evidence>
<dbReference type="PANTHER" id="PTHR15852">
    <property type="entry name" value="PLASTID TRANSCRIPTIONALLY ACTIVE PROTEIN"/>
    <property type="match status" value="1"/>
</dbReference>
<proteinExistence type="predicted"/>
<reference evidence="4" key="1">
    <citation type="submission" date="2021-01" db="EMBL/GenBank/DDBJ databases">
        <title>Adiantum capillus-veneris genome.</title>
        <authorList>
            <person name="Fang Y."/>
            <person name="Liao Q."/>
        </authorList>
    </citation>
    <scope>NUCLEOTIDE SEQUENCE</scope>
    <source>
        <strain evidence="4">H3</strain>
        <tissue evidence="4">Leaf</tissue>
    </source>
</reference>
<dbReference type="Gene3D" id="1.10.101.10">
    <property type="entry name" value="PGBD-like superfamily/PGBD"/>
    <property type="match status" value="1"/>
</dbReference>
<dbReference type="InterPro" id="IPR036366">
    <property type="entry name" value="PGBDSf"/>
</dbReference>
<accession>A0A9D4UPE8</accession>
<dbReference type="Pfam" id="PF01471">
    <property type="entry name" value="PG_binding_1"/>
    <property type="match status" value="1"/>
</dbReference>
<evidence type="ECO:0000259" key="3">
    <source>
        <dbReference type="Pfam" id="PF01471"/>
    </source>
</evidence>
<feature type="region of interest" description="Disordered" evidence="2">
    <location>
        <begin position="326"/>
        <end position="393"/>
    </location>
</feature>
<dbReference type="EMBL" id="JABFUD020000013">
    <property type="protein sequence ID" value="KAI5071157.1"/>
    <property type="molecule type" value="Genomic_DNA"/>
</dbReference>
<protein>
    <recommendedName>
        <fullName evidence="3">Peptidoglycan binding-like domain-containing protein</fullName>
    </recommendedName>
</protein>
<feature type="coiled-coil region" evidence="1">
    <location>
        <begin position="130"/>
        <end position="164"/>
    </location>
</feature>
<dbReference type="InterPro" id="IPR002477">
    <property type="entry name" value="Peptidoglycan-bd-like"/>
</dbReference>
<dbReference type="PANTHER" id="PTHR15852:SF16">
    <property type="entry name" value="PROTEIN DISULFIDE ISOMERASE PTAC5, CHLOROPLASTIC"/>
    <property type="match status" value="1"/>
</dbReference>
<dbReference type="OrthoDB" id="1001489at2759"/>
<evidence type="ECO:0000313" key="4">
    <source>
        <dbReference type="EMBL" id="KAI5071157.1"/>
    </source>
</evidence>
<dbReference type="Proteomes" id="UP000886520">
    <property type="component" value="Chromosome 13"/>
</dbReference>
<feature type="compositionally biased region" description="Low complexity" evidence="2">
    <location>
        <begin position="372"/>
        <end position="393"/>
    </location>
</feature>
<gene>
    <name evidence="4" type="ORF">GOP47_0013408</name>
</gene>
<keyword evidence="1" id="KW-0175">Coiled coil</keyword>
<feature type="domain" description="Peptidoglycan binding-like" evidence="3">
    <location>
        <begin position="258"/>
        <end position="316"/>
    </location>
</feature>
<dbReference type="InterPro" id="IPR036365">
    <property type="entry name" value="PGBD-like_sf"/>
</dbReference>